<reference evidence="1" key="1">
    <citation type="submission" date="2014-09" db="EMBL/GenBank/DDBJ databases">
        <authorList>
            <person name="Magalhaes I.L.F."/>
            <person name="Oliveira U."/>
            <person name="Santos F.R."/>
            <person name="Vidigal T.H.D.A."/>
            <person name="Brescovit A.D."/>
            <person name="Santos A.J."/>
        </authorList>
    </citation>
    <scope>NUCLEOTIDE SEQUENCE</scope>
    <source>
        <tissue evidence="1">Shoot tissue taken approximately 20 cm above the soil surface</tissue>
    </source>
</reference>
<dbReference type="EMBL" id="GBRH01179834">
    <property type="protein sequence ID" value="JAE18062.1"/>
    <property type="molecule type" value="Transcribed_RNA"/>
</dbReference>
<sequence length="20" mass="2187">MISSSSSSICRNGLINLYLK</sequence>
<reference evidence="1" key="2">
    <citation type="journal article" date="2015" name="Data Brief">
        <title>Shoot transcriptome of the giant reed, Arundo donax.</title>
        <authorList>
            <person name="Barrero R.A."/>
            <person name="Guerrero F.D."/>
            <person name="Moolhuijzen P."/>
            <person name="Goolsby J.A."/>
            <person name="Tidwell J."/>
            <person name="Bellgard S.E."/>
            <person name="Bellgard M.I."/>
        </authorList>
    </citation>
    <scope>NUCLEOTIDE SEQUENCE</scope>
    <source>
        <tissue evidence="1">Shoot tissue taken approximately 20 cm above the soil surface</tissue>
    </source>
</reference>
<organism evidence="1">
    <name type="scientific">Arundo donax</name>
    <name type="common">Giant reed</name>
    <name type="synonym">Donax arundinaceus</name>
    <dbReference type="NCBI Taxonomy" id="35708"/>
    <lineage>
        <taxon>Eukaryota</taxon>
        <taxon>Viridiplantae</taxon>
        <taxon>Streptophyta</taxon>
        <taxon>Embryophyta</taxon>
        <taxon>Tracheophyta</taxon>
        <taxon>Spermatophyta</taxon>
        <taxon>Magnoliopsida</taxon>
        <taxon>Liliopsida</taxon>
        <taxon>Poales</taxon>
        <taxon>Poaceae</taxon>
        <taxon>PACMAD clade</taxon>
        <taxon>Arundinoideae</taxon>
        <taxon>Arundineae</taxon>
        <taxon>Arundo</taxon>
    </lineage>
</organism>
<accession>A0A0A9G0L4</accession>
<evidence type="ECO:0000313" key="1">
    <source>
        <dbReference type="EMBL" id="JAE18062.1"/>
    </source>
</evidence>
<proteinExistence type="predicted"/>
<protein>
    <submittedName>
        <fullName evidence="1">Uncharacterized protein</fullName>
    </submittedName>
</protein>
<dbReference type="AlphaFoldDB" id="A0A0A9G0L4"/>
<name>A0A0A9G0L4_ARUDO</name>